<reference evidence="1" key="2">
    <citation type="journal article" date="2022" name="New Phytol.">
        <title>Evolutionary transition to the ectomycorrhizal habit in the genomes of a hyperdiverse lineage of mushroom-forming fungi.</title>
        <authorList>
            <person name="Looney B."/>
            <person name="Miyauchi S."/>
            <person name="Morin E."/>
            <person name="Drula E."/>
            <person name="Courty P.E."/>
            <person name="Kohler A."/>
            <person name="Kuo A."/>
            <person name="LaButti K."/>
            <person name="Pangilinan J."/>
            <person name="Lipzen A."/>
            <person name="Riley R."/>
            <person name="Andreopoulos W."/>
            <person name="He G."/>
            <person name="Johnson J."/>
            <person name="Nolan M."/>
            <person name="Tritt A."/>
            <person name="Barry K.W."/>
            <person name="Grigoriev I.V."/>
            <person name="Nagy L.G."/>
            <person name="Hibbett D."/>
            <person name="Henrissat B."/>
            <person name="Matheny P.B."/>
            <person name="Labbe J."/>
            <person name="Martin F.M."/>
        </authorList>
    </citation>
    <scope>NUCLEOTIDE SEQUENCE</scope>
    <source>
        <strain evidence="1">HHB10654</strain>
    </source>
</reference>
<protein>
    <submittedName>
        <fullName evidence="1">Uncharacterized protein</fullName>
    </submittedName>
</protein>
<comment type="caution">
    <text evidence="1">The sequence shown here is derived from an EMBL/GenBank/DDBJ whole genome shotgun (WGS) entry which is preliminary data.</text>
</comment>
<evidence type="ECO:0000313" key="2">
    <source>
        <dbReference type="Proteomes" id="UP000814140"/>
    </source>
</evidence>
<keyword evidence="2" id="KW-1185">Reference proteome</keyword>
<organism evidence="1 2">
    <name type="scientific">Artomyces pyxidatus</name>
    <dbReference type="NCBI Taxonomy" id="48021"/>
    <lineage>
        <taxon>Eukaryota</taxon>
        <taxon>Fungi</taxon>
        <taxon>Dikarya</taxon>
        <taxon>Basidiomycota</taxon>
        <taxon>Agaricomycotina</taxon>
        <taxon>Agaricomycetes</taxon>
        <taxon>Russulales</taxon>
        <taxon>Auriscalpiaceae</taxon>
        <taxon>Artomyces</taxon>
    </lineage>
</organism>
<proteinExistence type="predicted"/>
<dbReference type="EMBL" id="MU277187">
    <property type="protein sequence ID" value="KAI0068595.1"/>
    <property type="molecule type" value="Genomic_DNA"/>
</dbReference>
<sequence>MADNDNETTPEQPPVPTEASVSPQPPSEIVSEPSGRAELLERARQFLASPLSRYEEPEYKRRFLAEKGLSEDEVNGLMRELPAQLPPVPPRTYPQPPPSNLPNLLAGIFRVFTWIAGGSAAILIVYYRFLLPRITQSSLARRSIKSHHRDLLTRLTTSLEGLKETQKDAFSVLPRPEPAKEPAPYAECRTVDDIVAASEGKQDIPEVSLLRCVLHDFVAHEKEPSTDELYRELFVKLPWIESDPGYQERLWHTLNGSPLFVNPSSSDSQTRSDRWSYAPPVPPTPPPLLLSIDELRSSLQANSTVFTPNRFQRTLQTMIDFTGYLTTQTYALSSSGFRVPGVVAPRLNPEEEDVRREIRALKGLVLNRKSFMPPRPFSSSNVPS</sequence>
<name>A0ACB8TJL9_9AGAM</name>
<dbReference type="Proteomes" id="UP000814140">
    <property type="component" value="Unassembled WGS sequence"/>
</dbReference>
<accession>A0ACB8TJL9</accession>
<gene>
    <name evidence="1" type="ORF">BV25DRAFT_1873595</name>
</gene>
<evidence type="ECO:0000313" key="1">
    <source>
        <dbReference type="EMBL" id="KAI0068595.1"/>
    </source>
</evidence>
<reference evidence="1" key="1">
    <citation type="submission" date="2021-03" db="EMBL/GenBank/DDBJ databases">
        <authorList>
            <consortium name="DOE Joint Genome Institute"/>
            <person name="Ahrendt S."/>
            <person name="Looney B.P."/>
            <person name="Miyauchi S."/>
            <person name="Morin E."/>
            <person name="Drula E."/>
            <person name="Courty P.E."/>
            <person name="Chicoki N."/>
            <person name="Fauchery L."/>
            <person name="Kohler A."/>
            <person name="Kuo A."/>
            <person name="Labutti K."/>
            <person name="Pangilinan J."/>
            <person name="Lipzen A."/>
            <person name="Riley R."/>
            <person name="Andreopoulos W."/>
            <person name="He G."/>
            <person name="Johnson J."/>
            <person name="Barry K.W."/>
            <person name="Grigoriev I.V."/>
            <person name="Nagy L."/>
            <person name="Hibbett D."/>
            <person name="Henrissat B."/>
            <person name="Matheny P.B."/>
            <person name="Labbe J."/>
            <person name="Martin F."/>
        </authorList>
    </citation>
    <scope>NUCLEOTIDE SEQUENCE</scope>
    <source>
        <strain evidence="1">HHB10654</strain>
    </source>
</reference>